<feature type="region of interest" description="Disordered" evidence="1">
    <location>
        <begin position="334"/>
        <end position="364"/>
    </location>
</feature>
<feature type="compositionally biased region" description="Basic and acidic residues" evidence="1">
    <location>
        <begin position="337"/>
        <end position="351"/>
    </location>
</feature>
<feature type="compositionally biased region" description="Basic and acidic residues" evidence="1">
    <location>
        <begin position="95"/>
        <end position="106"/>
    </location>
</feature>
<feature type="region of interest" description="Disordered" evidence="1">
    <location>
        <begin position="1"/>
        <end position="112"/>
    </location>
</feature>
<feature type="compositionally biased region" description="Basic and acidic residues" evidence="1">
    <location>
        <begin position="8"/>
        <end position="65"/>
    </location>
</feature>
<feature type="compositionally biased region" description="Basic and acidic residues" evidence="1">
    <location>
        <begin position="72"/>
        <end position="88"/>
    </location>
</feature>
<organism evidence="2 3">
    <name type="scientific">Ophiophagus hannah</name>
    <name type="common">King cobra</name>
    <name type="synonym">Naja hannah</name>
    <dbReference type="NCBI Taxonomy" id="8665"/>
    <lineage>
        <taxon>Eukaryota</taxon>
        <taxon>Metazoa</taxon>
        <taxon>Chordata</taxon>
        <taxon>Craniata</taxon>
        <taxon>Vertebrata</taxon>
        <taxon>Euteleostomi</taxon>
        <taxon>Lepidosauria</taxon>
        <taxon>Squamata</taxon>
        <taxon>Bifurcata</taxon>
        <taxon>Unidentata</taxon>
        <taxon>Episquamata</taxon>
        <taxon>Toxicofera</taxon>
        <taxon>Serpentes</taxon>
        <taxon>Colubroidea</taxon>
        <taxon>Elapidae</taxon>
        <taxon>Elapinae</taxon>
        <taxon>Ophiophagus</taxon>
    </lineage>
</organism>
<gene>
    <name evidence="2" type="primary">ZC3H13</name>
    <name evidence="2" type="ORF">L345_09341</name>
</gene>
<dbReference type="Proteomes" id="UP000018936">
    <property type="component" value="Unassembled WGS sequence"/>
</dbReference>
<name>V8NTM8_OPHHA</name>
<dbReference type="EMBL" id="AZIM01002064">
    <property type="protein sequence ID" value="ETE64897.1"/>
    <property type="molecule type" value="Genomic_DNA"/>
</dbReference>
<evidence type="ECO:0000256" key="1">
    <source>
        <dbReference type="SAM" id="MobiDB-lite"/>
    </source>
</evidence>
<accession>V8NTM8</accession>
<evidence type="ECO:0000313" key="2">
    <source>
        <dbReference type="EMBL" id="ETE64897.1"/>
    </source>
</evidence>
<protein>
    <submittedName>
        <fullName evidence="2">Zinc finger CCCH domain-containing protein 13</fullName>
    </submittedName>
</protein>
<feature type="non-terminal residue" evidence="2">
    <location>
        <position position="364"/>
    </location>
</feature>
<keyword evidence="3" id="KW-1185">Reference proteome</keyword>
<comment type="caution">
    <text evidence="2">The sequence shown here is derived from an EMBL/GenBank/DDBJ whole genome shotgun (WGS) entry which is preliminary data.</text>
</comment>
<dbReference type="PANTHER" id="PTHR23184">
    <property type="entry name" value="TETRATRICOPEPTIDE REPEAT PROTEIN 14"/>
    <property type="match status" value="1"/>
</dbReference>
<sequence length="364" mass="42596">MLVAGPEQARKREGGRKGEREEEEREKEKRERETEEEKGRIKNEKEKAEKKKEREKERKRQEKNERKRQRERTRERKRERMRKKERERERRKKEGRKERRQEEGRKERKRKRERENKFGLRLLVSPPPLKREVGASWHLRAKALWLLGFGNVGEPNGDWIALDSLPAFLLRRTDPPFGEASSPPSVHFTGVQKDLPFRQKDSCISSFSQGCVSVALRTILLSFCRSSVHWTSYTSIVRCCWMDFLGLFVFCLSSENVSLLIQKASLVQRTRSEMFPREKSVEILSHPGCPKGTFFRRQLDVPGFFFSPFEDISLLIQEASSALTEGKSQRISIADYKNQEHHSGDPEDIDKPPSGLNDPQKGCK</sequence>
<dbReference type="AlphaFoldDB" id="V8NTM8"/>
<reference evidence="2 3" key="1">
    <citation type="journal article" date="2013" name="Proc. Natl. Acad. Sci. U.S.A.">
        <title>The king cobra genome reveals dynamic gene evolution and adaptation in the snake venom system.</title>
        <authorList>
            <person name="Vonk F.J."/>
            <person name="Casewell N.R."/>
            <person name="Henkel C.V."/>
            <person name="Heimberg A.M."/>
            <person name="Jansen H.J."/>
            <person name="McCleary R.J."/>
            <person name="Kerkkamp H.M."/>
            <person name="Vos R.A."/>
            <person name="Guerreiro I."/>
            <person name="Calvete J.J."/>
            <person name="Wuster W."/>
            <person name="Woods A.E."/>
            <person name="Logan J.M."/>
            <person name="Harrison R.A."/>
            <person name="Castoe T.A."/>
            <person name="de Koning A.P."/>
            <person name="Pollock D.D."/>
            <person name="Yandell M."/>
            <person name="Calderon D."/>
            <person name="Renjifo C."/>
            <person name="Currier R.B."/>
            <person name="Salgado D."/>
            <person name="Pla D."/>
            <person name="Sanz L."/>
            <person name="Hyder A.S."/>
            <person name="Ribeiro J.M."/>
            <person name="Arntzen J.W."/>
            <person name="van den Thillart G.E."/>
            <person name="Boetzer M."/>
            <person name="Pirovano W."/>
            <person name="Dirks R.P."/>
            <person name="Spaink H.P."/>
            <person name="Duboule D."/>
            <person name="McGlinn E."/>
            <person name="Kini R.M."/>
            <person name="Richardson M.K."/>
        </authorList>
    </citation>
    <scope>NUCLEOTIDE SEQUENCE</scope>
    <source>
        <tissue evidence="2">Blood</tissue>
    </source>
</reference>
<evidence type="ECO:0000313" key="3">
    <source>
        <dbReference type="Proteomes" id="UP000018936"/>
    </source>
</evidence>
<dbReference type="InterPro" id="IPR039190">
    <property type="entry name" value="TTC14"/>
</dbReference>
<proteinExistence type="predicted"/>